<name>A0A545SQ46_9RHOB</name>
<dbReference type="Gene3D" id="3.40.190.10">
    <property type="entry name" value="Periplasmic binding protein-like II"/>
    <property type="match status" value="2"/>
</dbReference>
<dbReference type="AlphaFoldDB" id="A0A545SQ46"/>
<proteinExistence type="predicted"/>
<dbReference type="OrthoDB" id="186379at2"/>
<comment type="caution">
    <text evidence="3">The sequence shown here is derived from an EMBL/GenBank/DDBJ whole genome shotgun (WGS) entry which is preliminary data.</text>
</comment>
<evidence type="ECO:0000256" key="1">
    <source>
        <dbReference type="SAM" id="SignalP"/>
    </source>
</evidence>
<feature type="signal peptide" evidence="1">
    <location>
        <begin position="1"/>
        <end position="20"/>
    </location>
</feature>
<keyword evidence="4" id="KW-1185">Reference proteome</keyword>
<feature type="domain" description="PBP" evidence="2">
    <location>
        <begin position="15"/>
        <end position="241"/>
    </location>
</feature>
<accession>A0A545SQ46</accession>
<dbReference type="RefSeq" id="WP_142853916.1">
    <property type="nucleotide sequence ID" value="NZ_FXWW01000003.1"/>
</dbReference>
<dbReference type="PANTHER" id="PTHR37945">
    <property type="entry name" value="EXTRACELLULAR TUNGSTATE BINDING PROTEIN"/>
    <property type="match status" value="1"/>
</dbReference>
<evidence type="ECO:0000259" key="2">
    <source>
        <dbReference type="Pfam" id="PF12849"/>
    </source>
</evidence>
<dbReference type="InterPro" id="IPR024370">
    <property type="entry name" value="PBP_domain"/>
</dbReference>
<dbReference type="SUPFAM" id="SSF53850">
    <property type="entry name" value="Periplasmic binding protein-like II"/>
    <property type="match status" value="1"/>
</dbReference>
<dbReference type="PANTHER" id="PTHR37945:SF1">
    <property type="entry name" value="EXTRACELLULAR TUNGSTATE BINDING PROTEIN"/>
    <property type="match status" value="1"/>
</dbReference>
<feature type="chain" id="PRO_5022145558" evidence="1">
    <location>
        <begin position="21"/>
        <end position="264"/>
    </location>
</feature>
<gene>
    <name evidence="3" type="ORF">FIL88_10990</name>
</gene>
<reference evidence="3 4" key="1">
    <citation type="submission" date="2019-06" db="EMBL/GenBank/DDBJ databases">
        <title>A novel species of marine bacteria.</title>
        <authorList>
            <person name="Wang Y."/>
        </authorList>
    </citation>
    <scope>NUCLEOTIDE SEQUENCE [LARGE SCALE GENOMIC DNA]</scope>
    <source>
        <strain evidence="3 4">MA1-10</strain>
    </source>
</reference>
<evidence type="ECO:0000313" key="3">
    <source>
        <dbReference type="EMBL" id="TQV67103.1"/>
    </source>
</evidence>
<organism evidence="3 4">
    <name type="scientific">Aliiroseovarius halocynthiae</name>
    <dbReference type="NCBI Taxonomy" id="985055"/>
    <lineage>
        <taxon>Bacteria</taxon>
        <taxon>Pseudomonadati</taxon>
        <taxon>Pseudomonadota</taxon>
        <taxon>Alphaproteobacteria</taxon>
        <taxon>Rhodobacterales</taxon>
        <taxon>Paracoccaceae</taxon>
        <taxon>Aliiroseovarius</taxon>
    </lineage>
</organism>
<protein>
    <submittedName>
        <fullName evidence="3">Sulfate ABC transporter substrate-binding protein</fullName>
    </submittedName>
</protein>
<dbReference type="EMBL" id="VICH01000007">
    <property type="protein sequence ID" value="TQV67103.1"/>
    <property type="molecule type" value="Genomic_DNA"/>
</dbReference>
<dbReference type="InterPro" id="IPR052738">
    <property type="entry name" value="ABC-Tungstate_binding"/>
</dbReference>
<evidence type="ECO:0000313" key="4">
    <source>
        <dbReference type="Proteomes" id="UP000315816"/>
    </source>
</evidence>
<keyword evidence="1" id="KW-0732">Signal</keyword>
<dbReference type="Proteomes" id="UP000315816">
    <property type="component" value="Unassembled WGS sequence"/>
</dbReference>
<dbReference type="Pfam" id="PF12849">
    <property type="entry name" value="PBP_like_2"/>
    <property type="match status" value="1"/>
</dbReference>
<sequence>MKSLLTGLWVALATSSAAFADDMKLAVTTSFQNSGLADVLLPAIKEDTGIDVQLLVVGTGQALRLSEAGDVDAILVHSRTAEEAFVAAGYGTHRREIMYNDFVFIGPDTDPADIKAADTASVALAKIADAKSPFVSRGDDSGTHKAELKLWAAADLTPAGNWYRKVGAGMGATLNIASGMPAYVISDRASWLNFGNKDGLALLFAGDPVLFNQYAFLPVNPAKHPHVKADLAQTLEDWLTSGTAKALIDGYEINGETLFTFNAE</sequence>